<dbReference type="GO" id="GO:0004641">
    <property type="term" value="F:phosphoribosylformylglycinamidine cyclo-ligase activity"/>
    <property type="evidence" value="ECO:0007669"/>
    <property type="project" value="UniProtKB-EC"/>
</dbReference>
<reference evidence="9" key="2">
    <citation type="submission" date="2025-09" db="UniProtKB">
        <authorList>
            <consortium name="Ensembl"/>
        </authorList>
    </citation>
    <scope>IDENTIFICATION</scope>
</reference>
<organism evidence="9 10">
    <name type="scientific">Leptobrachium leishanense</name>
    <name type="common">Leishan spiny toad</name>
    <dbReference type="NCBI Taxonomy" id="445787"/>
    <lineage>
        <taxon>Eukaryota</taxon>
        <taxon>Metazoa</taxon>
        <taxon>Chordata</taxon>
        <taxon>Craniata</taxon>
        <taxon>Vertebrata</taxon>
        <taxon>Euteleostomi</taxon>
        <taxon>Amphibia</taxon>
        <taxon>Batrachia</taxon>
        <taxon>Anura</taxon>
        <taxon>Pelobatoidea</taxon>
        <taxon>Megophryidae</taxon>
        <taxon>Leptobrachium</taxon>
    </lineage>
</organism>
<dbReference type="Pfam" id="PF00586">
    <property type="entry name" value="AIRS"/>
    <property type="match status" value="1"/>
</dbReference>
<reference evidence="9" key="1">
    <citation type="submission" date="2025-08" db="UniProtKB">
        <authorList>
            <consortium name="Ensembl"/>
        </authorList>
    </citation>
    <scope>IDENTIFICATION</scope>
</reference>
<evidence type="ECO:0000256" key="2">
    <source>
        <dbReference type="ARBA" id="ARBA00013047"/>
    </source>
</evidence>
<feature type="domain" description="PurM-like C-terminal" evidence="8">
    <location>
        <begin position="232"/>
        <end position="391"/>
    </location>
</feature>
<evidence type="ECO:0000313" key="10">
    <source>
        <dbReference type="Proteomes" id="UP000694569"/>
    </source>
</evidence>
<dbReference type="Gene3D" id="3.30.1330.10">
    <property type="entry name" value="PurM-like, N-terminal domain"/>
    <property type="match status" value="1"/>
</dbReference>
<dbReference type="InterPro" id="IPR010918">
    <property type="entry name" value="PurM-like_C_dom"/>
</dbReference>
<dbReference type="InterPro" id="IPR036921">
    <property type="entry name" value="PurM-like_N_sf"/>
</dbReference>
<dbReference type="PANTHER" id="PTHR10520:SF17">
    <property type="entry name" value="PHOSPHORIBOSYLFORMYLGLYCINAMIDINE CYCLO-LIGASE"/>
    <property type="match status" value="1"/>
</dbReference>
<dbReference type="SUPFAM" id="SSF56042">
    <property type="entry name" value="PurM C-terminal domain-like"/>
    <property type="match status" value="1"/>
</dbReference>
<feature type="domain" description="PurM-like N-terminal" evidence="7">
    <location>
        <begin position="117"/>
        <end position="218"/>
    </location>
</feature>
<evidence type="ECO:0000259" key="7">
    <source>
        <dbReference type="Pfam" id="PF00586"/>
    </source>
</evidence>
<evidence type="ECO:0000259" key="8">
    <source>
        <dbReference type="Pfam" id="PF02769"/>
    </source>
</evidence>
<dbReference type="Proteomes" id="UP000694569">
    <property type="component" value="Unplaced"/>
</dbReference>
<dbReference type="InterPro" id="IPR036676">
    <property type="entry name" value="PurM-like_C_sf"/>
</dbReference>
<dbReference type="GO" id="GO:0005524">
    <property type="term" value="F:ATP binding"/>
    <property type="evidence" value="ECO:0007669"/>
    <property type="project" value="UniProtKB-KW"/>
</dbReference>
<dbReference type="InterPro" id="IPR004733">
    <property type="entry name" value="PurM_cligase"/>
</dbReference>
<dbReference type="GO" id="GO:0005829">
    <property type="term" value="C:cytosol"/>
    <property type="evidence" value="ECO:0007669"/>
    <property type="project" value="TreeGrafter"/>
</dbReference>
<keyword evidence="3" id="KW-0436">Ligase</keyword>
<dbReference type="Pfam" id="PF02769">
    <property type="entry name" value="AIRS_C"/>
    <property type="match status" value="1"/>
</dbReference>
<name>A0A8C5MKU7_9ANUR</name>
<accession>A0A8C5MKU7</accession>
<proteinExistence type="predicted"/>
<evidence type="ECO:0000256" key="3">
    <source>
        <dbReference type="ARBA" id="ARBA00022598"/>
    </source>
</evidence>
<protein>
    <recommendedName>
        <fullName evidence="2">phosphoribosylformylglycinamidine cyclo-ligase</fullName>
        <ecNumber evidence="2">6.3.3.1</ecNumber>
    </recommendedName>
</protein>
<dbReference type="AlphaFoldDB" id="A0A8C5MKU7"/>
<dbReference type="InterPro" id="IPR036477">
    <property type="entry name" value="Formyl_transf_N_sf"/>
</dbReference>
<dbReference type="Ensembl" id="ENSLLET00000015288.1">
    <property type="protein sequence ID" value="ENSLLEP00000014714.1"/>
    <property type="gene ID" value="ENSLLEG00000009121.1"/>
</dbReference>
<dbReference type="Gene3D" id="3.90.650.10">
    <property type="entry name" value="PurM-like C-terminal domain"/>
    <property type="match status" value="1"/>
</dbReference>
<evidence type="ECO:0000313" key="9">
    <source>
        <dbReference type="Ensembl" id="ENSLLEP00000014714.1"/>
    </source>
</evidence>
<evidence type="ECO:0000256" key="1">
    <source>
        <dbReference type="ARBA" id="ARBA00004686"/>
    </source>
</evidence>
<dbReference type="InterPro" id="IPR016188">
    <property type="entry name" value="PurM-like_N"/>
</dbReference>
<dbReference type="GO" id="GO:0006189">
    <property type="term" value="P:'de novo' IMP biosynthetic process"/>
    <property type="evidence" value="ECO:0007669"/>
    <property type="project" value="UniProtKB-UniPathway"/>
</dbReference>
<dbReference type="InterPro" id="IPR002376">
    <property type="entry name" value="Formyl_transf_N"/>
</dbReference>
<evidence type="ECO:0000256" key="5">
    <source>
        <dbReference type="ARBA" id="ARBA00022840"/>
    </source>
</evidence>
<evidence type="ECO:0000259" key="6">
    <source>
        <dbReference type="Pfam" id="PF00551"/>
    </source>
</evidence>
<dbReference type="SUPFAM" id="SSF55326">
    <property type="entry name" value="PurM N-terminal domain-like"/>
    <property type="match status" value="1"/>
</dbReference>
<dbReference type="UniPathway" id="UPA00074">
    <property type="reaction ID" value="UER00129"/>
</dbReference>
<keyword evidence="10" id="KW-1185">Reference proteome</keyword>
<dbReference type="Pfam" id="PF00551">
    <property type="entry name" value="Formyl_trans_N"/>
    <property type="match status" value="1"/>
</dbReference>
<comment type="pathway">
    <text evidence="1">Purine metabolism; IMP biosynthesis via de novo pathway; 5-amino-1-(5-phospho-D-ribosyl)imidazole from N(2)-formyl-N(1)-(5-phospho-D-ribosyl)glycinamide: step 2/2.</text>
</comment>
<dbReference type="GeneTree" id="ENSGT00390000000292"/>
<dbReference type="EC" id="6.3.3.1" evidence="2"/>
<dbReference type="GO" id="GO:0046084">
    <property type="term" value="P:adenine biosynthetic process"/>
    <property type="evidence" value="ECO:0007669"/>
    <property type="project" value="TreeGrafter"/>
</dbReference>
<keyword evidence="4" id="KW-0547">Nucleotide-binding</keyword>
<keyword evidence="5" id="KW-0067">ATP-binding</keyword>
<dbReference type="Gene3D" id="3.40.50.170">
    <property type="entry name" value="Formyl transferase, N-terminal domain"/>
    <property type="match status" value="1"/>
</dbReference>
<dbReference type="GO" id="GO:0004637">
    <property type="term" value="F:phosphoribosylamine-glycine ligase activity"/>
    <property type="evidence" value="ECO:0007669"/>
    <property type="project" value="TreeGrafter"/>
</dbReference>
<evidence type="ECO:0000256" key="4">
    <source>
        <dbReference type="ARBA" id="ARBA00022741"/>
    </source>
</evidence>
<sequence length="628" mass="69017">MESQVVLPLLQSDLYEVVQAAIDGRLGACLPVWAHGKYKQHTEYSERNKIKSTGQYAEAFHTDQEKLTRASVEPTVTSNIVSHLEDSTQGQLGAPRKHAGYLEVDVSRYKDPVFVCAANSAGCKIQVAQSCDQHNLVARDLVAACMNDLVSQGAEPLYFVPHFTCGKLPVATSQAITDELTSACKTAGKTILEREVKQDLDLYHEGCYHLTGFAVGVVERKSRLPRSDKMAEGDVIIGVRSLGVHSSSFGIIRRIMEKHSLRYSSTLPVEDEDNTWGEMLLRSTKMYSATLSQALQSGHVRACVPVAEGGLKGSILKALPQNLGFIIDVLCWKIPAILSWLYKEGGLLEEDIISNFSCGLGVVMIVQKNMAEQMLLELQKQEEAWLIGALIQHRPDSSRAHVCHLLDALKVNTLQLLKNIPVSSKPNFTRNAAVFLCTTGTKLQLLIDSTRKSGNWARVALVISTQAAVEELKKAAGVGIPTRVIDPMFFGCHADFELTISKVLEEFSVDLICYVGFRRTMSAQFLTKWKGKIVNTYRTLSPSLKAEGASQAGMKRSGCTACFMIDGRVPGPIVMQETVRTVDKEDCVDEAHQRVITKAIFLVASGVVSLDTEERVHWNADTATTLCS</sequence>
<feature type="domain" description="Formyl transferase N-terminal" evidence="6">
    <location>
        <begin position="431"/>
        <end position="596"/>
    </location>
</feature>
<dbReference type="SUPFAM" id="SSF53328">
    <property type="entry name" value="Formyltransferase"/>
    <property type="match status" value="1"/>
</dbReference>
<dbReference type="PANTHER" id="PTHR10520">
    <property type="entry name" value="TRIFUNCTIONAL PURINE BIOSYNTHETIC PROTEIN ADENOSINE-3-RELATED"/>
    <property type="match status" value="1"/>
</dbReference>